<comment type="caution">
    <text evidence="2">The sequence shown here is derived from an EMBL/GenBank/DDBJ whole genome shotgun (WGS) entry which is preliminary data.</text>
</comment>
<proteinExistence type="predicted"/>
<accession>I3D207</accession>
<evidence type="ECO:0000256" key="1">
    <source>
        <dbReference type="SAM" id="MobiDB-lite"/>
    </source>
</evidence>
<evidence type="ECO:0000313" key="2">
    <source>
        <dbReference type="EMBL" id="EIJ65750.1"/>
    </source>
</evidence>
<gene>
    <name evidence="2" type="ORF">BD31_I0806</name>
</gene>
<protein>
    <submittedName>
        <fullName evidence="2">Uncharacterized protein</fullName>
    </submittedName>
</protein>
<evidence type="ECO:0000313" key="3">
    <source>
        <dbReference type="Proteomes" id="UP000003423"/>
    </source>
</evidence>
<feature type="region of interest" description="Disordered" evidence="1">
    <location>
        <begin position="1"/>
        <end position="21"/>
    </location>
</feature>
<keyword evidence="3" id="KW-1185">Reference proteome</keyword>
<dbReference type="EMBL" id="AEXL02000098">
    <property type="protein sequence ID" value="EIJ65750.1"/>
    <property type="molecule type" value="Genomic_DNA"/>
</dbReference>
<reference evidence="2 3" key="1">
    <citation type="journal article" date="2012" name="J. Bacteriol.">
        <title>Genome sequence of "Candidatus Nitrosopumilus salaria" BD31, an ammonia-oxidizing archaeon from the San Francisco Bay estuary.</title>
        <authorList>
            <person name="Mosier A.C."/>
            <person name="Allen E.E."/>
            <person name="Kim M."/>
            <person name="Ferriera S."/>
            <person name="Francis C.A."/>
        </authorList>
    </citation>
    <scope>NUCLEOTIDE SEQUENCE [LARGE SCALE GENOMIC DNA]</scope>
    <source>
        <strain evidence="2 3">BD31</strain>
    </source>
</reference>
<name>I3D207_9ARCH</name>
<dbReference type="AlphaFoldDB" id="I3D207"/>
<sequence length="39" mass="4110">MQGKSPNTSKSGSIHGKTSPFSIGKKRLIFGMALAMSLD</sequence>
<dbReference type="Proteomes" id="UP000003423">
    <property type="component" value="Unassembled WGS sequence"/>
</dbReference>
<feature type="compositionally biased region" description="Polar residues" evidence="1">
    <location>
        <begin position="1"/>
        <end position="12"/>
    </location>
</feature>
<organism evidence="2 3">
    <name type="scientific">Candidatus Nitrosopumilus salarius BD31</name>
    <dbReference type="NCBI Taxonomy" id="859350"/>
    <lineage>
        <taxon>Archaea</taxon>
        <taxon>Nitrososphaerota</taxon>
        <taxon>Nitrososphaeria</taxon>
        <taxon>Nitrosopumilales</taxon>
        <taxon>Nitrosopumilaceae</taxon>
        <taxon>Nitrosopumilus</taxon>
    </lineage>
</organism>